<dbReference type="SUPFAM" id="SSF53756">
    <property type="entry name" value="UDP-Glycosyltransferase/glycogen phosphorylase"/>
    <property type="match status" value="1"/>
</dbReference>
<proteinExistence type="predicted"/>
<evidence type="ECO:0000256" key="1">
    <source>
        <dbReference type="SAM" id="SignalP"/>
    </source>
</evidence>
<evidence type="ECO:0000313" key="3">
    <source>
        <dbReference type="EMBL" id="AAS83049.1"/>
    </source>
</evidence>
<dbReference type="GO" id="GO:0016757">
    <property type="term" value="F:glycosyltransferase activity"/>
    <property type="evidence" value="ECO:0007669"/>
    <property type="project" value="UniProtKB-ARBA"/>
</dbReference>
<geneLocation type="plasmid" evidence="3">
    <name>90 MDa</name>
</geneLocation>
<keyword evidence="3" id="KW-0614">Plasmid</keyword>
<name>Q6QW16_AZOBR</name>
<protein>
    <submittedName>
        <fullName evidence="3">Glycosyl transferase-like protein</fullName>
    </submittedName>
</protein>
<dbReference type="CAZy" id="GT4">
    <property type="family name" value="Glycosyltransferase Family 4"/>
</dbReference>
<dbReference type="Pfam" id="PF13579">
    <property type="entry name" value="Glyco_trans_4_4"/>
    <property type="match status" value="1"/>
</dbReference>
<dbReference type="Gene3D" id="3.40.50.2000">
    <property type="entry name" value="Glycogen Phosphorylase B"/>
    <property type="match status" value="1"/>
</dbReference>
<keyword evidence="1" id="KW-0732">Signal</keyword>
<gene>
    <name evidence="3" type="ORF">pRhico109</name>
</gene>
<dbReference type="PANTHER" id="PTHR12526:SF600">
    <property type="entry name" value="GLYCOSYL TRANSFERASE GROUP 1"/>
    <property type="match status" value="1"/>
</dbReference>
<keyword evidence="3" id="KW-0808">Transferase</keyword>
<dbReference type="AlphaFoldDB" id="Q6QW16"/>
<feature type="chain" id="PRO_5004279037" evidence="1">
    <location>
        <begin position="25"/>
        <end position="375"/>
    </location>
</feature>
<organism evidence="3">
    <name type="scientific">Azospirillum brasilense</name>
    <dbReference type="NCBI Taxonomy" id="192"/>
    <lineage>
        <taxon>Bacteria</taxon>
        <taxon>Pseudomonadati</taxon>
        <taxon>Pseudomonadota</taxon>
        <taxon>Alphaproteobacteria</taxon>
        <taxon>Rhodospirillales</taxon>
        <taxon>Azospirillaceae</taxon>
        <taxon>Azospirillum</taxon>
    </lineage>
</organism>
<accession>Q6QW16</accession>
<evidence type="ECO:0000259" key="2">
    <source>
        <dbReference type="Pfam" id="PF13579"/>
    </source>
</evidence>
<dbReference type="EMBL" id="AY523976">
    <property type="protein sequence ID" value="AAS83049.1"/>
    <property type="molecule type" value="Genomic_DNA"/>
</dbReference>
<feature type="domain" description="Glycosyltransferase subfamily 4-like N-terminal" evidence="2">
    <location>
        <begin position="27"/>
        <end position="177"/>
    </location>
</feature>
<dbReference type="PANTHER" id="PTHR12526">
    <property type="entry name" value="GLYCOSYLTRANSFERASE"/>
    <property type="match status" value="1"/>
</dbReference>
<dbReference type="InterPro" id="IPR028098">
    <property type="entry name" value="Glyco_trans_4-like_N"/>
</dbReference>
<sequence>MAVSARPTLLAAAAIEAGSLFAHAVNTVKMAEGFARNGLNVVFVCLEPAGGPVSPERLNALYGLNAPLDWVMLPANADGTPRGDGMGFAVPALELARAREARIVYARSYVLPALTAREGIPTLVEAHTDPSNARPDFADLLAATHLPGLRRLVTIAPVLARGYAARGAAADRIVVLPDAVDERLFARPAVPPPSPLGPGPNAVYAGHLYDYKGIPAILEAVALRPGIRFHLVGGWPQDVERTRARVEAAGLTNITLHGLRAHAEIPPFLWGADVALLPPSATHPSAAWTSPMKLGEYMMARVPVVATGIPALRHWLSGREAVFCEPDDGAALARAIDEAIAPGAARDGRVAAAHRLAERWTFTRRAAMLLDACAA</sequence>
<reference evidence="3" key="1">
    <citation type="journal article" date="2004" name="FEMS Microbiol. Lett.">
        <title>Annotation of the pRhico plasmid of Azospirillum brasilense reveals its role in determining the outer surface composition.</title>
        <authorList>
            <person name="Vanbleu E."/>
            <person name="Marchal K."/>
            <person name="Lambrecht M."/>
            <person name="Mathys J."/>
            <person name="Vanderleyden J."/>
        </authorList>
    </citation>
    <scope>NUCLEOTIDE SEQUENCE</scope>
    <source>
        <plasmid evidence="3">90 MDa</plasmid>
    </source>
</reference>
<dbReference type="Pfam" id="PF13692">
    <property type="entry name" value="Glyco_trans_1_4"/>
    <property type="match status" value="1"/>
</dbReference>
<feature type="signal peptide" evidence="1">
    <location>
        <begin position="1"/>
        <end position="24"/>
    </location>
</feature>